<feature type="domain" description="S1 motif" evidence="5">
    <location>
        <begin position="112"/>
        <end position="178"/>
    </location>
</feature>
<dbReference type="PRINTS" id="PR00681">
    <property type="entry name" value="RIBOSOMALS1"/>
</dbReference>
<dbReference type="PANTHER" id="PTHR10724:SF7">
    <property type="entry name" value="SMALL RIBOSOMAL SUBUNIT PROTEIN BS1C"/>
    <property type="match status" value="1"/>
</dbReference>
<comment type="similarity">
    <text evidence="1">Belongs to the bacterial ribosomal protein bS1 family.</text>
</comment>
<feature type="domain" description="S1 motif" evidence="5">
    <location>
        <begin position="27"/>
        <end position="94"/>
    </location>
</feature>
<dbReference type="GO" id="GO:0006412">
    <property type="term" value="P:translation"/>
    <property type="evidence" value="ECO:0007669"/>
    <property type="project" value="TreeGrafter"/>
</dbReference>
<dbReference type="PROSITE" id="PS50126">
    <property type="entry name" value="S1"/>
    <property type="match status" value="4"/>
</dbReference>
<dbReference type="GO" id="GO:0003729">
    <property type="term" value="F:mRNA binding"/>
    <property type="evidence" value="ECO:0007669"/>
    <property type="project" value="TreeGrafter"/>
</dbReference>
<protein>
    <recommendedName>
        <fullName evidence="5">S1 motif domain-containing protein</fullName>
    </recommendedName>
</protein>
<keyword evidence="3" id="KW-0687">Ribonucleoprotein</keyword>
<dbReference type="FunFam" id="2.40.50.140:FF:000103">
    <property type="entry name" value="protein RRP5 homolog"/>
    <property type="match status" value="1"/>
</dbReference>
<reference evidence="7" key="1">
    <citation type="submission" date="2017-09" db="EMBL/GenBank/DDBJ databases">
        <title>Depth-based differentiation of microbial function through sediment-hosted aquifers and enrichment of novel symbionts in the deep terrestrial subsurface.</title>
        <authorList>
            <person name="Probst A.J."/>
            <person name="Ladd B."/>
            <person name="Jarett J.K."/>
            <person name="Geller-Mcgrath D.E."/>
            <person name="Sieber C.M.K."/>
            <person name="Emerson J.B."/>
            <person name="Anantharaman K."/>
            <person name="Thomas B.C."/>
            <person name="Malmstrom R."/>
            <person name="Stieglmeier M."/>
            <person name="Klingl A."/>
            <person name="Woyke T."/>
            <person name="Ryan C.M."/>
            <person name="Banfield J.F."/>
        </authorList>
    </citation>
    <scope>NUCLEOTIDE SEQUENCE [LARGE SCALE GENOMIC DNA]</scope>
</reference>
<dbReference type="InterPro" id="IPR050437">
    <property type="entry name" value="Ribos_protein_bS1-like"/>
</dbReference>
<dbReference type="Gene3D" id="2.40.50.140">
    <property type="entry name" value="Nucleic acid-binding proteins"/>
    <property type="match status" value="4"/>
</dbReference>
<dbReference type="GO" id="GO:1990904">
    <property type="term" value="C:ribonucleoprotein complex"/>
    <property type="evidence" value="ECO:0007669"/>
    <property type="project" value="UniProtKB-KW"/>
</dbReference>
<accession>A0A2M8L3D7</accession>
<comment type="caution">
    <text evidence="6">The sequence shown here is derived from an EMBL/GenBank/DDBJ whole genome shotgun (WGS) entry which is preliminary data.</text>
</comment>
<dbReference type="InterPro" id="IPR012340">
    <property type="entry name" value="NA-bd_OB-fold"/>
</dbReference>
<evidence type="ECO:0000313" key="7">
    <source>
        <dbReference type="Proteomes" id="UP000231474"/>
    </source>
</evidence>
<evidence type="ECO:0000256" key="4">
    <source>
        <dbReference type="ARBA" id="ARBA00025604"/>
    </source>
</evidence>
<name>A0A2M8L3D7_9BACT</name>
<dbReference type="SMART" id="SM00316">
    <property type="entry name" value="S1"/>
    <property type="match status" value="4"/>
</dbReference>
<dbReference type="InterPro" id="IPR035104">
    <property type="entry name" value="Ribosomal_protein_S1-like"/>
</dbReference>
<dbReference type="GO" id="GO:0003735">
    <property type="term" value="F:structural constituent of ribosome"/>
    <property type="evidence" value="ECO:0007669"/>
    <property type="project" value="TreeGrafter"/>
</dbReference>
<dbReference type="Proteomes" id="UP000231474">
    <property type="component" value="Unassembled WGS sequence"/>
</dbReference>
<keyword evidence="2" id="KW-0689">Ribosomal protein</keyword>
<dbReference type="EMBL" id="PFEK01000051">
    <property type="protein sequence ID" value="PJE67408.1"/>
    <property type="molecule type" value="Genomic_DNA"/>
</dbReference>
<dbReference type="Pfam" id="PF00575">
    <property type="entry name" value="S1"/>
    <property type="match status" value="3"/>
</dbReference>
<evidence type="ECO:0000259" key="5">
    <source>
        <dbReference type="PROSITE" id="PS50126"/>
    </source>
</evidence>
<comment type="function">
    <text evidence="4">Binds mRNA; thus facilitating recognition of the initiation point. It is needed to translate mRNA with a short Shine-Dalgarno (SD) purine-rich sequence.</text>
</comment>
<dbReference type="GO" id="GO:0005840">
    <property type="term" value="C:ribosome"/>
    <property type="evidence" value="ECO:0007669"/>
    <property type="project" value="UniProtKB-KW"/>
</dbReference>
<sequence length="360" mass="39734">MARKREPQTMAELLVQASYQIKGLKRGQQIEGKVSEILSKAVLVDIGGKTEGMVLGREFEAASEFIKNLKVGDKVLVSVASPEDRFGQTLLSLKRAAAVSAWDRFTKAKEKNEEVEVKVLETAQSGLIVSAEGVTGFIPLSQLGATLQKKVKDLPGKRLKVKVLEVDQGLNRLVFSEKEVSEKEKIEKIKKLLGKVKIDQIFEGEVSSILPFGIFVKVDLSGEKIEGLVHISEISWEKADNLASQFSEGEKVKVLVIGKDEEEGKLSLSIKKTLPDPWQEKVKKYSPESLVQGKVVRLISSGAIIEIEEGVEGLLHISKIPPQMKIDVGDSLPCFVEKIEPEKRRLSLGLVLKEKPVGYK</sequence>
<feature type="domain" description="S1 motif" evidence="5">
    <location>
        <begin position="199"/>
        <end position="271"/>
    </location>
</feature>
<dbReference type="SUPFAM" id="SSF50249">
    <property type="entry name" value="Nucleic acid-binding proteins"/>
    <property type="match status" value="4"/>
</dbReference>
<organism evidence="6 7">
    <name type="scientific">Candidatus Shapirobacteria bacterium CG10_big_fil_rev_8_21_14_0_10_40_9</name>
    <dbReference type="NCBI Taxonomy" id="1974888"/>
    <lineage>
        <taxon>Bacteria</taxon>
        <taxon>Candidatus Shapironibacteriota</taxon>
    </lineage>
</organism>
<evidence type="ECO:0000256" key="3">
    <source>
        <dbReference type="ARBA" id="ARBA00023274"/>
    </source>
</evidence>
<dbReference type="PANTHER" id="PTHR10724">
    <property type="entry name" value="30S RIBOSOMAL PROTEIN S1"/>
    <property type="match status" value="1"/>
</dbReference>
<proteinExistence type="inferred from homology"/>
<dbReference type="InterPro" id="IPR003029">
    <property type="entry name" value="S1_domain"/>
</dbReference>
<dbReference type="AlphaFoldDB" id="A0A2M8L3D7"/>
<gene>
    <name evidence="6" type="ORF">COU95_02605</name>
</gene>
<feature type="domain" description="S1 motif" evidence="5">
    <location>
        <begin position="288"/>
        <end position="351"/>
    </location>
</feature>
<evidence type="ECO:0000256" key="1">
    <source>
        <dbReference type="ARBA" id="ARBA00006767"/>
    </source>
</evidence>
<evidence type="ECO:0000313" key="6">
    <source>
        <dbReference type="EMBL" id="PJE67408.1"/>
    </source>
</evidence>
<evidence type="ECO:0000256" key="2">
    <source>
        <dbReference type="ARBA" id="ARBA00022980"/>
    </source>
</evidence>